<feature type="transmembrane region" description="Helical" evidence="2">
    <location>
        <begin position="48"/>
        <end position="74"/>
    </location>
</feature>
<dbReference type="PANTHER" id="PTHR30441">
    <property type="entry name" value="DUF748 DOMAIN-CONTAINING PROTEIN"/>
    <property type="match status" value="1"/>
</dbReference>
<dbReference type="GO" id="GO:0005886">
    <property type="term" value="C:plasma membrane"/>
    <property type="evidence" value="ECO:0007669"/>
    <property type="project" value="TreeGrafter"/>
</dbReference>
<reference evidence="4" key="1">
    <citation type="submission" date="2018-07" db="EMBL/GenBank/DDBJ databases">
        <authorList>
            <person name="Peiro R."/>
            <person name="Begona"/>
            <person name="Cbmso G."/>
            <person name="Lopez M."/>
            <person name="Gonzalez S."/>
        </authorList>
    </citation>
    <scope>NUCLEOTIDE SEQUENCE [LARGE SCALE GENOMIC DNA]</scope>
</reference>
<keyword evidence="2" id="KW-1133">Transmembrane helix</keyword>
<dbReference type="InterPro" id="IPR052894">
    <property type="entry name" value="AsmA-related"/>
</dbReference>
<evidence type="ECO:0000313" key="3">
    <source>
        <dbReference type="EMBL" id="SSC65308.1"/>
    </source>
</evidence>
<sequence>MHAGGNSYIRQNDETGPLPGRWSPGSFMPDERRPGEQCRRRQPAVRRILGVILVALVVVSALFVISRIAAPYLVSSGLVRSAMEGAVSRWTGHRVSMSGTPEIEFWPKPRVSLNGVTISKPGADGMKVLGRIEKLSATFGLYSAMRGRPQFDAFHLLRPRFHVDRDNNGRLDWASEGLLSAAVREVEPRDGDAQMLGPEFDASVGAVTIEDGSIELTDEASGHLLVANGISADIAWPRLSQALKATALLDAGGLAIKLDFSSPQPLLLFSGRDARLNATLDAAAFAARFDGVVNLTDGLFRSGGLALSAKDIAALKAWSGIRLAGLDNVKQAQLTAELARVGEELRLDGLEFDVNDIHGTGILSLSRPAGAKPRVSGTLAFDRLNITRLLSAFSLDLPSADEESQATERPPRLLQWLDFDLTLSATRADLPPFELGDVAASILATGKAAQFDIADAAFEGGDLTASFIGAGSGFARGGDLTLSIRNADFAAVADHLKVAGPVARGRGSVDLTVNTRQPPWETGLSDMSGTFTFASQGGVLTGIDAPAIRRLASTSAYFQLSAGGDGSMPYDRLDYSARFASGRAEVLKARLVGPDETLTVSGIVPYADNALALLGELSATDPAGEAAFPRLRFFIGGAWPDPVITPIYLPPANPLK</sequence>
<dbReference type="GO" id="GO:0090313">
    <property type="term" value="P:regulation of protein targeting to membrane"/>
    <property type="evidence" value="ECO:0007669"/>
    <property type="project" value="TreeGrafter"/>
</dbReference>
<protein>
    <submittedName>
        <fullName evidence="3">Uncharacterized protein</fullName>
    </submittedName>
</protein>
<accession>A0A376AC49</accession>
<name>A0A376AC49_9HYPH</name>
<keyword evidence="4" id="KW-1185">Reference proteome</keyword>
<evidence type="ECO:0000313" key="4">
    <source>
        <dbReference type="Proteomes" id="UP000254764"/>
    </source>
</evidence>
<organism evidence="3 4">
    <name type="scientific">Ciceribacter selenitireducens ATCC BAA-1503</name>
    <dbReference type="NCBI Taxonomy" id="1336235"/>
    <lineage>
        <taxon>Bacteria</taxon>
        <taxon>Pseudomonadati</taxon>
        <taxon>Pseudomonadota</taxon>
        <taxon>Alphaproteobacteria</taxon>
        <taxon>Hyphomicrobiales</taxon>
        <taxon>Rhizobiaceae</taxon>
        <taxon>Ciceribacter</taxon>
    </lineage>
</organism>
<dbReference type="AlphaFoldDB" id="A0A376AC49"/>
<feature type="compositionally biased region" description="Basic and acidic residues" evidence="1">
    <location>
        <begin position="29"/>
        <end position="39"/>
    </location>
</feature>
<proteinExistence type="predicted"/>
<keyword evidence="2" id="KW-0812">Transmembrane</keyword>
<evidence type="ECO:0000256" key="1">
    <source>
        <dbReference type="SAM" id="MobiDB-lite"/>
    </source>
</evidence>
<dbReference type="Proteomes" id="UP000254764">
    <property type="component" value="Unassembled WGS sequence"/>
</dbReference>
<evidence type="ECO:0000256" key="2">
    <source>
        <dbReference type="SAM" id="Phobius"/>
    </source>
</evidence>
<dbReference type="EMBL" id="UEYP01000001">
    <property type="protein sequence ID" value="SSC65308.1"/>
    <property type="molecule type" value="Genomic_DNA"/>
</dbReference>
<dbReference type="PANTHER" id="PTHR30441:SF4">
    <property type="entry name" value="PROTEIN ASMA"/>
    <property type="match status" value="1"/>
</dbReference>
<dbReference type="STRING" id="1336235.GCA_000518785_01925"/>
<gene>
    <name evidence="3" type="ORF">RHIZ70_1016</name>
</gene>
<feature type="region of interest" description="Disordered" evidence="1">
    <location>
        <begin position="1"/>
        <end position="40"/>
    </location>
</feature>
<keyword evidence="2" id="KW-0472">Membrane</keyword>